<dbReference type="EMBL" id="BAAANN010000037">
    <property type="protein sequence ID" value="GAA1982784.1"/>
    <property type="molecule type" value="Genomic_DNA"/>
</dbReference>
<evidence type="ECO:0000256" key="5">
    <source>
        <dbReference type="ARBA" id="ARBA00022989"/>
    </source>
</evidence>
<evidence type="ECO:0000256" key="2">
    <source>
        <dbReference type="ARBA" id="ARBA00022448"/>
    </source>
</evidence>
<gene>
    <name evidence="10" type="ORF">GCM10009754_69700</name>
</gene>
<dbReference type="SUPFAM" id="SSF161098">
    <property type="entry name" value="MetI-like"/>
    <property type="match status" value="1"/>
</dbReference>
<feature type="compositionally biased region" description="Low complexity" evidence="8">
    <location>
        <begin position="12"/>
        <end position="21"/>
    </location>
</feature>
<evidence type="ECO:0000256" key="7">
    <source>
        <dbReference type="RuleBase" id="RU363032"/>
    </source>
</evidence>
<dbReference type="Gene3D" id="1.10.3720.10">
    <property type="entry name" value="MetI-like"/>
    <property type="match status" value="1"/>
</dbReference>
<evidence type="ECO:0000256" key="8">
    <source>
        <dbReference type="SAM" id="MobiDB-lite"/>
    </source>
</evidence>
<dbReference type="Proteomes" id="UP001501116">
    <property type="component" value="Unassembled WGS sequence"/>
</dbReference>
<evidence type="ECO:0000256" key="1">
    <source>
        <dbReference type="ARBA" id="ARBA00004651"/>
    </source>
</evidence>
<protein>
    <submittedName>
        <fullName evidence="10">Carbohydrate ABC transporter permease</fullName>
    </submittedName>
</protein>
<keyword evidence="11" id="KW-1185">Reference proteome</keyword>
<keyword evidence="2 7" id="KW-0813">Transport</keyword>
<evidence type="ECO:0000256" key="4">
    <source>
        <dbReference type="ARBA" id="ARBA00022692"/>
    </source>
</evidence>
<feature type="transmembrane region" description="Helical" evidence="7">
    <location>
        <begin position="263"/>
        <end position="284"/>
    </location>
</feature>
<dbReference type="PANTHER" id="PTHR43744">
    <property type="entry name" value="ABC TRANSPORTER PERMEASE PROTEIN MG189-RELATED-RELATED"/>
    <property type="match status" value="1"/>
</dbReference>
<feature type="region of interest" description="Disordered" evidence="8">
    <location>
        <begin position="1"/>
        <end position="25"/>
    </location>
</feature>
<keyword evidence="6 7" id="KW-0472">Membrane</keyword>
<feature type="transmembrane region" description="Helical" evidence="7">
    <location>
        <begin position="160"/>
        <end position="178"/>
    </location>
</feature>
<feature type="transmembrane region" description="Helical" evidence="7">
    <location>
        <begin position="32"/>
        <end position="54"/>
    </location>
</feature>
<comment type="caution">
    <text evidence="10">The sequence shown here is derived from an EMBL/GenBank/DDBJ whole genome shotgun (WGS) entry which is preliminary data.</text>
</comment>
<dbReference type="CDD" id="cd06261">
    <property type="entry name" value="TM_PBP2"/>
    <property type="match status" value="1"/>
</dbReference>
<dbReference type="PANTHER" id="PTHR43744:SF12">
    <property type="entry name" value="ABC TRANSPORTER PERMEASE PROTEIN MG189-RELATED"/>
    <property type="match status" value="1"/>
</dbReference>
<evidence type="ECO:0000313" key="11">
    <source>
        <dbReference type="Proteomes" id="UP001501116"/>
    </source>
</evidence>
<dbReference type="PROSITE" id="PS50928">
    <property type="entry name" value="ABC_TM1"/>
    <property type="match status" value="1"/>
</dbReference>
<comment type="similarity">
    <text evidence="7">Belongs to the binding-protein-dependent transport system permease family.</text>
</comment>
<keyword evidence="4 7" id="KW-0812">Transmembrane</keyword>
<organism evidence="10 11">
    <name type="scientific">Amycolatopsis minnesotensis</name>
    <dbReference type="NCBI Taxonomy" id="337894"/>
    <lineage>
        <taxon>Bacteria</taxon>
        <taxon>Bacillati</taxon>
        <taxon>Actinomycetota</taxon>
        <taxon>Actinomycetes</taxon>
        <taxon>Pseudonocardiales</taxon>
        <taxon>Pseudonocardiaceae</taxon>
        <taxon>Amycolatopsis</taxon>
    </lineage>
</organism>
<keyword evidence="3" id="KW-1003">Cell membrane</keyword>
<accession>A0ABN2S9R9</accession>
<feature type="transmembrane region" description="Helical" evidence="7">
    <location>
        <begin position="128"/>
        <end position="148"/>
    </location>
</feature>
<proteinExistence type="inferred from homology"/>
<comment type="subcellular location">
    <subcellularLocation>
        <location evidence="1 7">Cell membrane</location>
        <topology evidence="1 7">Multi-pass membrane protein</topology>
    </subcellularLocation>
</comment>
<evidence type="ECO:0000259" key="9">
    <source>
        <dbReference type="PROSITE" id="PS50928"/>
    </source>
</evidence>
<reference evidence="10 11" key="1">
    <citation type="journal article" date="2019" name="Int. J. Syst. Evol. Microbiol.">
        <title>The Global Catalogue of Microorganisms (GCM) 10K type strain sequencing project: providing services to taxonomists for standard genome sequencing and annotation.</title>
        <authorList>
            <consortium name="The Broad Institute Genomics Platform"/>
            <consortium name="The Broad Institute Genome Sequencing Center for Infectious Disease"/>
            <person name="Wu L."/>
            <person name="Ma J."/>
        </authorList>
    </citation>
    <scope>NUCLEOTIDE SEQUENCE [LARGE SCALE GENOMIC DNA]</scope>
    <source>
        <strain evidence="10 11">JCM 14545</strain>
    </source>
</reference>
<evidence type="ECO:0000256" key="3">
    <source>
        <dbReference type="ARBA" id="ARBA00022475"/>
    </source>
</evidence>
<dbReference type="InterPro" id="IPR000515">
    <property type="entry name" value="MetI-like"/>
</dbReference>
<feature type="transmembrane region" description="Helical" evidence="7">
    <location>
        <begin position="199"/>
        <end position="226"/>
    </location>
</feature>
<dbReference type="RefSeq" id="WP_344428896.1">
    <property type="nucleotide sequence ID" value="NZ_BAAANN010000037.1"/>
</dbReference>
<feature type="domain" description="ABC transmembrane type-1" evidence="9">
    <location>
        <begin position="93"/>
        <end position="284"/>
    </location>
</feature>
<feature type="transmembrane region" description="Helical" evidence="7">
    <location>
        <begin position="92"/>
        <end position="116"/>
    </location>
</feature>
<dbReference type="InterPro" id="IPR035906">
    <property type="entry name" value="MetI-like_sf"/>
</dbReference>
<keyword evidence="5 7" id="KW-1133">Transmembrane helix</keyword>
<sequence>MTKPATRPRPPAETVRATTPAARRRKRRPGRVIALLLTGLGGLVFVSVLVYAVLTALKPVAEVLAVPMRWLPSTFEWSNLALPFTETPFARYFLNSTVVGVSVTALNVLTCTAAGYSFSKFRYRGRDALFVIVLATLMIPVEIIYVPLYSLVYSLGWVDSFAGLVIPAGTSAFGIFLMRQAIDGVPDELLEAARLDGAGVVRTLVSIVVPVVRGPMAALALFVFMLNWDSHLWPLLVASDDDHRTLPVGLAAMQANNLGSAGVPMMLVAALLAALPTVLLFVTLQRRFVEGVTASAGLR</sequence>
<evidence type="ECO:0000313" key="10">
    <source>
        <dbReference type="EMBL" id="GAA1982784.1"/>
    </source>
</evidence>
<name>A0ABN2S9R9_9PSEU</name>
<evidence type="ECO:0000256" key="6">
    <source>
        <dbReference type="ARBA" id="ARBA00023136"/>
    </source>
</evidence>
<dbReference type="Pfam" id="PF00528">
    <property type="entry name" value="BPD_transp_1"/>
    <property type="match status" value="1"/>
</dbReference>